<name>A0A383RD29_PAEAL</name>
<reference evidence="3" key="1">
    <citation type="submission" date="2018-08" db="EMBL/GenBank/DDBJ databases">
        <authorList>
            <person name="Chevrot R."/>
        </authorList>
    </citation>
    <scope>NUCLEOTIDE SEQUENCE [LARGE SCALE GENOMIC DNA]</scope>
</reference>
<dbReference type="Pfam" id="PF14004">
    <property type="entry name" value="DUF4227"/>
    <property type="match status" value="1"/>
</dbReference>
<accession>A0A383RD29</accession>
<dbReference type="AlphaFoldDB" id="A0A383RD29"/>
<proteinExistence type="predicted"/>
<gene>
    <name evidence="2" type="ORF">PBLR_13165</name>
</gene>
<evidence type="ECO:0000313" key="2">
    <source>
        <dbReference type="EMBL" id="SYX84743.1"/>
    </source>
</evidence>
<evidence type="ECO:0000256" key="1">
    <source>
        <dbReference type="SAM" id="Phobius"/>
    </source>
</evidence>
<dbReference type="Proteomes" id="UP000304148">
    <property type="component" value="Chromosome"/>
</dbReference>
<keyword evidence="1" id="KW-0812">Transmembrane</keyword>
<feature type="transmembrane region" description="Helical" evidence="1">
    <location>
        <begin position="20"/>
        <end position="40"/>
    </location>
</feature>
<organism evidence="2 3">
    <name type="scientific">Paenibacillus alvei</name>
    <name type="common">Bacillus alvei</name>
    <dbReference type="NCBI Taxonomy" id="44250"/>
    <lineage>
        <taxon>Bacteria</taxon>
        <taxon>Bacillati</taxon>
        <taxon>Bacillota</taxon>
        <taxon>Bacilli</taxon>
        <taxon>Bacillales</taxon>
        <taxon>Paenibacillaceae</taxon>
        <taxon>Paenibacillus</taxon>
    </lineage>
</organism>
<keyword evidence="1" id="KW-1133">Transmembrane helix</keyword>
<evidence type="ECO:0000313" key="3">
    <source>
        <dbReference type="Proteomes" id="UP000304148"/>
    </source>
</evidence>
<sequence>MSSVIVPLRALLRRIKFMALFLMMTYAVAHIMGAVSDWIYPVDKYREPHGKAVKVFRWEDGLDREHMTFTERLRLYYWLGE</sequence>
<dbReference type="InterPro" id="IPR025321">
    <property type="entry name" value="DUF4227"/>
</dbReference>
<keyword evidence="1" id="KW-0472">Membrane</keyword>
<dbReference type="EMBL" id="LS992241">
    <property type="protein sequence ID" value="SYX84743.1"/>
    <property type="molecule type" value="Genomic_DNA"/>
</dbReference>
<evidence type="ECO:0008006" key="4">
    <source>
        <dbReference type="Google" id="ProtNLM"/>
    </source>
</evidence>
<protein>
    <recommendedName>
        <fullName evidence="4">DUF4227 family protein</fullName>
    </recommendedName>
</protein>